<organism evidence="3 4">
    <name type="scientific">Rhipicephalus sanguineus</name>
    <name type="common">Brown dog tick</name>
    <name type="synonym">Ixodes sanguineus</name>
    <dbReference type="NCBI Taxonomy" id="34632"/>
    <lineage>
        <taxon>Eukaryota</taxon>
        <taxon>Metazoa</taxon>
        <taxon>Ecdysozoa</taxon>
        <taxon>Arthropoda</taxon>
        <taxon>Chelicerata</taxon>
        <taxon>Arachnida</taxon>
        <taxon>Acari</taxon>
        <taxon>Parasitiformes</taxon>
        <taxon>Ixodida</taxon>
        <taxon>Ixodoidea</taxon>
        <taxon>Ixodidae</taxon>
        <taxon>Rhipicephalinae</taxon>
        <taxon>Rhipicephalus</taxon>
        <taxon>Rhipicephalus</taxon>
    </lineage>
</organism>
<dbReference type="SUPFAM" id="SSF53187">
    <property type="entry name" value="Zn-dependent exopeptidases"/>
    <property type="match status" value="1"/>
</dbReference>
<dbReference type="PIRSF" id="PIRSF037226">
    <property type="entry name" value="Amidohydrolase_ACY1L2_prd"/>
    <property type="match status" value="1"/>
</dbReference>
<evidence type="ECO:0000313" key="4">
    <source>
        <dbReference type="Proteomes" id="UP000821837"/>
    </source>
</evidence>
<dbReference type="Pfam" id="PF01546">
    <property type="entry name" value="Peptidase_M20"/>
    <property type="match status" value="1"/>
</dbReference>
<dbReference type="PANTHER" id="PTHR30575">
    <property type="entry name" value="PEPTIDASE M20"/>
    <property type="match status" value="1"/>
</dbReference>
<comment type="caution">
    <text evidence="3">The sequence shown here is derived from an EMBL/GenBank/DDBJ whole genome shotgun (WGS) entry which is preliminary data.</text>
</comment>
<evidence type="ECO:0000256" key="1">
    <source>
        <dbReference type="PIRNR" id="PIRNR037226"/>
    </source>
</evidence>
<reference evidence="3" key="1">
    <citation type="journal article" date="2020" name="Cell">
        <title>Large-Scale Comparative Analyses of Tick Genomes Elucidate Their Genetic Diversity and Vector Capacities.</title>
        <authorList>
            <consortium name="Tick Genome and Microbiome Consortium (TIGMIC)"/>
            <person name="Jia N."/>
            <person name="Wang J."/>
            <person name="Shi W."/>
            <person name="Du L."/>
            <person name="Sun Y."/>
            <person name="Zhan W."/>
            <person name="Jiang J.F."/>
            <person name="Wang Q."/>
            <person name="Zhang B."/>
            <person name="Ji P."/>
            <person name="Bell-Sakyi L."/>
            <person name="Cui X.M."/>
            <person name="Yuan T.T."/>
            <person name="Jiang B.G."/>
            <person name="Yang W.F."/>
            <person name="Lam T.T."/>
            <person name="Chang Q.C."/>
            <person name="Ding S.J."/>
            <person name="Wang X.J."/>
            <person name="Zhu J.G."/>
            <person name="Ruan X.D."/>
            <person name="Zhao L."/>
            <person name="Wei J.T."/>
            <person name="Ye R.Z."/>
            <person name="Que T.C."/>
            <person name="Du C.H."/>
            <person name="Zhou Y.H."/>
            <person name="Cheng J.X."/>
            <person name="Dai P.F."/>
            <person name="Guo W.B."/>
            <person name="Han X.H."/>
            <person name="Huang E.J."/>
            <person name="Li L.F."/>
            <person name="Wei W."/>
            <person name="Gao Y.C."/>
            <person name="Liu J.Z."/>
            <person name="Shao H.Z."/>
            <person name="Wang X."/>
            <person name="Wang C.C."/>
            <person name="Yang T.C."/>
            <person name="Huo Q.B."/>
            <person name="Li W."/>
            <person name="Chen H.Y."/>
            <person name="Chen S.E."/>
            <person name="Zhou L.G."/>
            <person name="Ni X.B."/>
            <person name="Tian J.H."/>
            <person name="Sheng Y."/>
            <person name="Liu T."/>
            <person name="Pan Y.S."/>
            <person name="Xia L.Y."/>
            <person name="Li J."/>
            <person name="Zhao F."/>
            <person name="Cao W.C."/>
        </authorList>
    </citation>
    <scope>NUCLEOTIDE SEQUENCE</scope>
    <source>
        <strain evidence="3">Rsan-2018</strain>
    </source>
</reference>
<dbReference type="Gene3D" id="3.40.630.10">
    <property type="entry name" value="Zn peptidases"/>
    <property type="match status" value="1"/>
</dbReference>
<keyword evidence="4" id="KW-1185">Reference proteome</keyword>
<proteinExistence type="inferred from homology"/>
<evidence type="ECO:0000256" key="2">
    <source>
        <dbReference type="SAM" id="MobiDB-lite"/>
    </source>
</evidence>
<feature type="compositionally biased region" description="Basic and acidic residues" evidence="2">
    <location>
        <begin position="335"/>
        <end position="346"/>
    </location>
</feature>
<dbReference type="AlphaFoldDB" id="A0A9D4PZT8"/>
<gene>
    <name evidence="3" type="ORF">HPB52_012045</name>
</gene>
<accession>A0A9D4PZT8</accession>
<feature type="region of interest" description="Disordered" evidence="2">
    <location>
        <begin position="335"/>
        <end position="368"/>
    </location>
</feature>
<dbReference type="InterPro" id="IPR052030">
    <property type="entry name" value="Peptidase_M20/M20A_hydrolases"/>
</dbReference>
<feature type="compositionally biased region" description="Polar residues" evidence="2">
    <location>
        <begin position="358"/>
        <end position="368"/>
    </location>
</feature>
<dbReference type="Proteomes" id="UP000821837">
    <property type="component" value="Chromosome 3"/>
</dbReference>
<evidence type="ECO:0000313" key="3">
    <source>
        <dbReference type="EMBL" id="KAH7961776.1"/>
    </source>
</evidence>
<dbReference type="InterPro" id="IPR002933">
    <property type="entry name" value="Peptidase_M20"/>
</dbReference>
<protein>
    <recommendedName>
        <fullName evidence="1">Peptidase M20 domain-containing protein 2</fullName>
    </recommendedName>
</protein>
<comment type="similarity">
    <text evidence="1">Belongs to the peptidase M20A family.</text>
</comment>
<dbReference type="PANTHER" id="PTHR30575:SF0">
    <property type="entry name" value="XAA-ARG DIPEPTIDASE"/>
    <property type="match status" value="1"/>
</dbReference>
<sequence>MKTLPKRAVGHKELSTMGSFQTSRTNVREVVDEAVASRAEALHAVGRFLWENPEIRFEEHKAHDTLCNFLEGEGFDVRRHYFLETAFRAEYGEGSPVVAFLCEYDALPGLGHACGHNLIAESAITAAVAAKELIFRRNELSDAPVKGKIVVLGTPAEEGGMGKELLLRAGAMDDVDAALMAHPENRSVLRMRLSSRSGLTMVFDSVDVPDSEQQPSAMDAAVLAYSNMTLLRARMDPDSRIHGILSTETTASFNVRRSRLDMNVRSPSTERVLQMRRDVEACAEAAAKATGYTTQIDITRRRSPTKCCTPVARNPCSSPPGPFVVCLLSETVRDGEEEASRREPSHTRTPFADGPMTTGATSDAGNVSQRLPTIHPVYGIESTGFNHTTEFCRVAGTRKAQETALLIGKMLALTAFDLLCDPHLLECVKKEFDAFAAQAV</sequence>
<dbReference type="InterPro" id="IPR017144">
    <property type="entry name" value="Xaa-Arg_dipeptidase"/>
</dbReference>
<name>A0A9D4PZT8_RHISA</name>
<dbReference type="Gene3D" id="3.30.70.360">
    <property type="match status" value="1"/>
</dbReference>
<reference evidence="3" key="2">
    <citation type="submission" date="2021-09" db="EMBL/GenBank/DDBJ databases">
        <authorList>
            <person name="Jia N."/>
            <person name="Wang J."/>
            <person name="Shi W."/>
            <person name="Du L."/>
            <person name="Sun Y."/>
            <person name="Zhan W."/>
            <person name="Jiang J."/>
            <person name="Wang Q."/>
            <person name="Zhang B."/>
            <person name="Ji P."/>
            <person name="Sakyi L.B."/>
            <person name="Cui X."/>
            <person name="Yuan T."/>
            <person name="Jiang B."/>
            <person name="Yang W."/>
            <person name="Lam T.T.-Y."/>
            <person name="Chang Q."/>
            <person name="Ding S."/>
            <person name="Wang X."/>
            <person name="Zhu J."/>
            <person name="Ruan X."/>
            <person name="Zhao L."/>
            <person name="Wei J."/>
            <person name="Que T."/>
            <person name="Du C."/>
            <person name="Cheng J."/>
            <person name="Dai P."/>
            <person name="Han X."/>
            <person name="Huang E."/>
            <person name="Gao Y."/>
            <person name="Liu J."/>
            <person name="Shao H."/>
            <person name="Ye R."/>
            <person name="Li L."/>
            <person name="Wei W."/>
            <person name="Wang X."/>
            <person name="Wang C."/>
            <person name="Huo Q."/>
            <person name="Li W."/>
            <person name="Guo W."/>
            <person name="Chen H."/>
            <person name="Chen S."/>
            <person name="Zhou L."/>
            <person name="Zhou L."/>
            <person name="Ni X."/>
            <person name="Tian J."/>
            <person name="Zhou Y."/>
            <person name="Sheng Y."/>
            <person name="Liu T."/>
            <person name="Pan Y."/>
            <person name="Xia L."/>
            <person name="Li J."/>
            <person name="Zhao F."/>
            <person name="Cao W."/>
        </authorList>
    </citation>
    <scope>NUCLEOTIDE SEQUENCE</scope>
    <source>
        <strain evidence="3">Rsan-2018</strain>
        <tissue evidence="3">Larvae</tissue>
    </source>
</reference>
<dbReference type="GO" id="GO:0016805">
    <property type="term" value="F:dipeptidase activity"/>
    <property type="evidence" value="ECO:0007669"/>
    <property type="project" value="InterPro"/>
</dbReference>
<dbReference type="EMBL" id="JABSTV010001249">
    <property type="protein sequence ID" value="KAH7961776.1"/>
    <property type="molecule type" value="Genomic_DNA"/>
</dbReference>
<dbReference type="VEuPathDB" id="VectorBase:RSAN_052296"/>